<reference evidence="3 4" key="1">
    <citation type="submission" date="2016-11" db="EMBL/GenBank/DDBJ databases">
        <authorList>
            <person name="Jaros S."/>
            <person name="Januszkiewicz K."/>
            <person name="Wedrychowicz H."/>
        </authorList>
    </citation>
    <scope>NUCLEOTIDE SEQUENCE [LARGE SCALE GENOMIC DNA]</scope>
    <source>
        <strain evidence="3">NVI 5450</strain>
    </source>
</reference>
<organism evidence="3 4">
    <name type="scientific">Moritella viscosa</name>
    <dbReference type="NCBI Taxonomy" id="80854"/>
    <lineage>
        <taxon>Bacteria</taxon>
        <taxon>Pseudomonadati</taxon>
        <taxon>Pseudomonadota</taxon>
        <taxon>Gammaproteobacteria</taxon>
        <taxon>Alteromonadales</taxon>
        <taxon>Moritellaceae</taxon>
        <taxon>Moritella</taxon>
    </lineage>
</organism>
<dbReference type="InterPro" id="IPR055247">
    <property type="entry name" value="InsJ-like_HTH"/>
</dbReference>
<feature type="non-terminal residue" evidence="3">
    <location>
        <position position="56"/>
    </location>
</feature>
<dbReference type="EMBL" id="FPLD01000110">
    <property type="protein sequence ID" value="SGZ13631.1"/>
    <property type="molecule type" value="Genomic_DNA"/>
</dbReference>
<gene>
    <name evidence="2" type="ORF">NVI5450_3925</name>
    <name evidence="3" type="ORF">NVI5450_3952</name>
</gene>
<evidence type="ECO:0000259" key="1">
    <source>
        <dbReference type="Pfam" id="PF13518"/>
    </source>
</evidence>
<evidence type="ECO:0000313" key="3">
    <source>
        <dbReference type="EMBL" id="SGZ13631.1"/>
    </source>
</evidence>
<accession>A0A1L0AEG9</accession>
<evidence type="ECO:0000313" key="4">
    <source>
        <dbReference type="Proteomes" id="UP000183794"/>
    </source>
</evidence>
<feature type="domain" description="Insertion element IS150 protein InsJ-like helix-turn-helix" evidence="1">
    <location>
        <begin position="12"/>
        <end position="55"/>
    </location>
</feature>
<sequence>MLLTMTDIEIYRINTIKNVIDKRISGVDAAALLNLSTRQVYRLTKQYLKHGTEVLI</sequence>
<proteinExistence type="predicted"/>
<dbReference type="AlphaFoldDB" id="A0A1L0AEG9"/>
<name>A0A1L0AEG9_9GAMM</name>
<dbReference type="Pfam" id="PF13518">
    <property type="entry name" value="HTH_28"/>
    <property type="match status" value="1"/>
</dbReference>
<protein>
    <submittedName>
        <fullName evidence="3">Riorf46 protein</fullName>
    </submittedName>
</protein>
<dbReference type="Proteomes" id="UP000183794">
    <property type="component" value="Unassembled WGS sequence"/>
</dbReference>
<dbReference type="EMBL" id="FPLD01000105">
    <property type="protein sequence ID" value="SGZ13320.1"/>
    <property type="molecule type" value="Genomic_DNA"/>
</dbReference>
<evidence type="ECO:0000313" key="2">
    <source>
        <dbReference type="EMBL" id="SGZ13320.1"/>
    </source>
</evidence>